<dbReference type="SUPFAM" id="SSF51294">
    <property type="entry name" value="Hedgehog/intein (Hint) domain"/>
    <property type="match status" value="1"/>
</dbReference>
<feature type="domain" description="Hint" evidence="2">
    <location>
        <begin position="189"/>
        <end position="299"/>
    </location>
</feature>
<dbReference type="InterPro" id="IPR003587">
    <property type="entry name" value="Hint_dom_N"/>
</dbReference>
<dbReference type="GO" id="GO:0016539">
    <property type="term" value="P:intein-mediated protein splicing"/>
    <property type="evidence" value="ECO:0007669"/>
    <property type="project" value="InterPro"/>
</dbReference>
<dbReference type="STRING" id="662367.SAMN05216167_103319"/>
<organism evidence="3 4">
    <name type="scientific">Spirosoma endophyticum</name>
    <dbReference type="NCBI Taxonomy" id="662367"/>
    <lineage>
        <taxon>Bacteria</taxon>
        <taxon>Pseudomonadati</taxon>
        <taxon>Bacteroidota</taxon>
        <taxon>Cytophagia</taxon>
        <taxon>Cytophagales</taxon>
        <taxon>Cytophagaceae</taxon>
        <taxon>Spirosoma</taxon>
    </lineage>
</organism>
<evidence type="ECO:0000256" key="1">
    <source>
        <dbReference type="SAM" id="SignalP"/>
    </source>
</evidence>
<sequence length="343" mass="36891">MGLTIKTMKHNLFSVLVFLCCAITTQLLSQRVWGQAAAPVAAGMTADQWKAVKAIKIANLDKDTYFKSGGYILDRYEERPAYVFNYTDGITRKIYLYKVFAAADTKELGLLAIYKNEKSGEIKPFVIPGASAERGAWDAYIDELKYVGEKEPGLMSTLTFVLSREMAGLLSGGGAKTDEGGAKKKEEYNFCFAPDAPVTMADGSSKPISNVVAGDVVLGYDAKTKTLTPTAVTKLDTHSGDFALAGVWLAPVNELTADNRNVLTAPTLLEATANHPVLTAAGRKPLGDVKAGDVLYRYDATTNGVAAFKVVQAEKTVRSVKSVYNLVTESGAYLVGETVVLDK</sequence>
<dbReference type="AlphaFoldDB" id="A0A1I1PKA7"/>
<dbReference type="InterPro" id="IPR036844">
    <property type="entry name" value="Hint_dom_sf"/>
</dbReference>
<feature type="chain" id="PRO_5011509585" evidence="1">
    <location>
        <begin position="30"/>
        <end position="343"/>
    </location>
</feature>
<dbReference type="PROSITE" id="PS50817">
    <property type="entry name" value="INTEIN_N_TER"/>
    <property type="match status" value="1"/>
</dbReference>
<dbReference type="InterPro" id="IPR006141">
    <property type="entry name" value="Intein_N"/>
</dbReference>
<dbReference type="SMART" id="SM00306">
    <property type="entry name" value="HintN"/>
    <property type="match status" value="1"/>
</dbReference>
<gene>
    <name evidence="3" type="ORF">SAMN05216167_103319</name>
</gene>
<keyword evidence="4" id="KW-1185">Reference proteome</keyword>
<protein>
    <submittedName>
        <fullName evidence="3">Intein N-terminal splicing region</fullName>
    </submittedName>
</protein>
<accession>A0A1I1PKA7</accession>
<dbReference type="CDD" id="cd00081">
    <property type="entry name" value="Hint"/>
    <property type="match status" value="1"/>
</dbReference>
<proteinExistence type="predicted"/>
<evidence type="ECO:0000313" key="3">
    <source>
        <dbReference type="EMBL" id="SFD10255.1"/>
    </source>
</evidence>
<dbReference type="Gene3D" id="2.170.16.10">
    <property type="entry name" value="Hedgehog/Intein (Hint) domain"/>
    <property type="match status" value="1"/>
</dbReference>
<feature type="signal peptide" evidence="1">
    <location>
        <begin position="1"/>
        <end position="29"/>
    </location>
</feature>
<dbReference type="EMBL" id="FOLQ01000003">
    <property type="protein sequence ID" value="SFD10255.1"/>
    <property type="molecule type" value="Genomic_DNA"/>
</dbReference>
<evidence type="ECO:0000313" key="4">
    <source>
        <dbReference type="Proteomes" id="UP000198598"/>
    </source>
</evidence>
<dbReference type="Proteomes" id="UP000198598">
    <property type="component" value="Unassembled WGS sequence"/>
</dbReference>
<name>A0A1I1PKA7_9BACT</name>
<keyword evidence="1" id="KW-0732">Signal</keyword>
<reference evidence="3 4" key="1">
    <citation type="submission" date="2016-10" db="EMBL/GenBank/DDBJ databases">
        <authorList>
            <person name="de Groot N.N."/>
        </authorList>
    </citation>
    <scope>NUCLEOTIDE SEQUENCE [LARGE SCALE GENOMIC DNA]</scope>
    <source>
        <strain evidence="3 4">DSM 26130</strain>
    </source>
</reference>
<evidence type="ECO:0000259" key="2">
    <source>
        <dbReference type="SMART" id="SM00306"/>
    </source>
</evidence>